<reference evidence="2 3" key="1">
    <citation type="submission" date="2020-05" db="EMBL/GenBank/DDBJ databases">
        <title>Nakamurella sp. DB0629 isolated from air conditioner.</title>
        <authorList>
            <person name="Kim D.H."/>
            <person name="Kim D.-U."/>
        </authorList>
    </citation>
    <scope>NUCLEOTIDE SEQUENCE [LARGE SCALE GENOMIC DNA]</scope>
    <source>
        <strain evidence="2 3">DB0629</strain>
    </source>
</reference>
<dbReference type="AlphaFoldDB" id="A0A849A178"/>
<feature type="chain" id="PRO_5032361655" evidence="1">
    <location>
        <begin position="27"/>
        <end position="179"/>
    </location>
</feature>
<feature type="signal peptide" evidence="1">
    <location>
        <begin position="1"/>
        <end position="26"/>
    </location>
</feature>
<sequence>MRMVAGVAALGLAVLLPVFGSPAADAATVAGPVAAGTAAANGRALPTTVGAMRFSWLPAGLGQPSSFDYSYGSVDFSSTVWESETADGWQVDLHLTVLSGAALSDGQALYDWFTDYQQRPPEDVDYRPVTVRGQPGWLTGDQLFYLVRPGLAVSITVDPSRWSTADLWGIARHGHPARA</sequence>
<proteinExistence type="predicted"/>
<organism evidence="2 3">
    <name type="scientific">Nakamurella aerolata</name>
    <dbReference type="NCBI Taxonomy" id="1656892"/>
    <lineage>
        <taxon>Bacteria</taxon>
        <taxon>Bacillati</taxon>
        <taxon>Actinomycetota</taxon>
        <taxon>Actinomycetes</taxon>
        <taxon>Nakamurellales</taxon>
        <taxon>Nakamurellaceae</taxon>
        <taxon>Nakamurella</taxon>
    </lineage>
</organism>
<name>A0A849A178_9ACTN</name>
<dbReference type="Proteomes" id="UP000562984">
    <property type="component" value="Unassembled WGS sequence"/>
</dbReference>
<evidence type="ECO:0000313" key="2">
    <source>
        <dbReference type="EMBL" id="NNG34335.1"/>
    </source>
</evidence>
<accession>A0A849A178</accession>
<dbReference type="EMBL" id="JABEND010000001">
    <property type="protein sequence ID" value="NNG34335.1"/>
    <property type="molecule type" value="Genomic_DNA"/>
</dbReference>
<keyword evidence="3" id="KW-1185">Reference proteome</keyword>
<evidence type="ECO:0000313" key="3">
    <source>
        <dbReference type="Proteomes" id="UP000562984"/>
    </source>
</evidence>
<dbReference type="RefSeq" id="WP_171197991.1">
    <property type="nucleotide sequence ID" value="NZ_JABEND010000001.1"/>
</dbReference>
<keyword evidence="1" id="KW-0732">Signal</keyword>
<gene>
    <name evidence="2" type="ORF">HKD39_01075</name>
</gene>
<protein>
    <submittedName>
        <fullName evidence="2">Uncharacterized protein</fullName>
    </submittedName>
</protein>
<comment type="caution">
    <text evidence="2">The sequence shown here is derived from an EMBL/GenBank/DDBJ whole genome shotgun (WGS) entry which is preliminary data.</text>
</comment>
<evidence type="ECO:0000256" key="1">
    <source>
        <dbReference type="SAM" id="SignalP"/>
    </source>
</evidence>